<dbReference type="InterPro" id="IPR035386">
    <property type="entry name" value="Arm-DNA-bind_5"/>
</dbReference>
<dbReference type="GO" id="GO:0015074">
    <property type="term" value="P:DNA integration"/>
    <property type="evidence" value="ECO:0007669"/>
    <property type="project" value="InterPro"/>
</dbReference>
<gene>
    <name evidence="6" type="ORF">ERS852557_03464</name>
</gene>
<accession>A0A174VB56</accession>
<evidence type="ECO:0000313" key="7">
    <source>
        <dbReference type="Proteomes" id="UP000095541"/>
    </source>
</evidence>
<dbReference type="InterPro" id="IPR050090">
    <property type="entry name" value="Tyrosine_recombinase_XerCD"/>
</dbReference>
<dbReference type="Proteomes" id="UP000095541">
    <property type="component" value="Unassembled WGS sequence"/>
</dbReference>
<evidence type="ECO:0000259" key="5">
    <source>
        <dbReference type="PROSITE" id="PS51898"/>
    </source>
</evidence>
<dbReference type="InterPro" id="IPR025269">
    <property type="entry name" value="SAM-like_dom"/>
</dbReference>
<reference evidence="6 7" key="1">
    <citation type="submission" date="2015-09" db="EMBL/GenBank/DDBJ databases">
        <authorList>
            <consortium name="Pathogen Informatics"/>
        </authorList>
    </citation>
    <scope>NUCLEOTIDE SEQUENCE [LARGE SCALE GENOMIC DNA]</scope>
    <source>
        <strain evidence="6 7">2789STDY5834945</strain>
    </source>
</reference>
<dbReference type="GO" id="GO:0003677">
    <property type="term" value="F:DNA binding"/>
    <property type="evidence" value="ECO:0007669"/>
    <property type="project" value="UniProtKB-KW"/>
</dbReference>
<organism evidence="6 7">
    <name type="scientific">Bacteroides thetaiotaomicron</name>
    <dbReference type="NCBI Taxonomy" id="818"/>
    <lineage>
        <taxon>Bacteria</taxon>
        <taxon>Pseudomonadati</taxon>
        <taxon>Bacteroidota</taxon>
        <taxon>Bacteroidia</taxon>
        <taxon>Bacteroidales</taxon>
        <taxon>Bacteroidaceae</taxon>
        <taxon>Bacteroides</taxon>
    </lineage>
</organism>
<proteinExistence type="inferred from homology"/>
<evidence type="ECO:0000256" key="3">
    <source>
        <dbReference type="ARBA" id="ARBA00023172"/>
    </source>
</evidence>
<evidence type="ECO:0000256" key="4">
    <source>
        <dbReference type="SAM" id="Coils"/>
    </source>
</evidence>
<dbReference type="PANTHER" id="PTHR30349:SF64">
    <property type="entry name" value="PROPHAGE INTEGRASE INTD-RELATED"/>
    <property type="match status" value="1"/>
</dbReference>
<protein>
    <submittedName>
        <fullName evidence="6">Site-specific recombinase XerD</fullName>
    </submittedName>
</protein>
<dbReference type="InterPro" id="IPR002104">
    <property type="entry name" value="Integrase_catalytic"/>
</dbReference>
<dbReference type="Pfam" id="PF17293">
    <property type="entry name" value="Arm-DNA-bind_5"/>
    <property type="match status" value="1"/>
</dbReference>
<dbReference type="RefSeq" id="WP_055220403.1">
    <property type="nucleotide sequence ID" value="NZ_CZBI01000005.1"/>
</dbReference>
<feature type="domain" description="Tyr recombinase" evidence="5">
    <location>
        <begin position="243"/>
        <end position="452"/>
    </location>
</feature>
<dbReference type="SUPFAM" id="SSF56349">
    <property type="entry name" value="DNA breaking-rejoining enzymes"/>
    <property type="match status" value="1"/>
</dbReference>
<dbReference type="Gene3D" id="1.10.443.10">
    <property type="entry name" value="Intergrase catalytic core"/>
    <property type="match status" value="1"/>
</dbReference>
<dbReference type="PROSITE" id="PS51898">
    <property type="entry name" value="TYR_RECOMBINASE"/>
    <property type="match status" value="1"/>
</dbReference>
<dbReference type="InterPro" id="IPR010998">
    <property type="entry name" value="Integrase_recombinase_N"/>
</dbReference>
<dbReference type="AlphaFoldDB" id="A0A174VB56"/>
<evidence type="ECO:0000256" key="1">
    <source>
        <dbReference type="ARBA" id="ARBA00008857"/>
    </source>
</evidence>
<dbReference type="PANTHER" id="PTHR30349">
    <property type="entry name" value="PHAGE INTEGRASE-RELATED"/>
    <property type="match status" value="1"/>
</dbReference>
<dbReference type="Pfam" id="PF13102">
    <property type="entry name" value="Phage_int_SAM_5"/>
    <property type="match status" value="1"/>
</dbReference>
<evidence type="ECO:0000313" key="6">
    <source>
        <dbReference type="EMBL" id="CUQ30716.1"/>
    </source>
</evidence>
<keyword evidence="4" id="KW-0175">Coiled coil</keyword>
<feature type="coiled-coil region" evidence="4">
    <location>
        <begin position="59"/>
        <end position="90"/>
    </location>
</feature>
<keyword evidence="3" id="KW-0233">DNA recombination</keyword>
<evidence type="ECO:0000256" key="2">
    <source>
        <dbReference type="ARBA" id="ARBA00023125"/>
    </source>
</evidence>
<dbReference type="InterPro" id="IPR013762">
    <property type="entry name" value="Integrase-like_cat_sf"/>
</dbReference>
<dbReference type="CDD" id="cd01185">
    <property type="entry name" value="INTN1_C_like"/>
    <property type="match status" value="1"/>
</dbReference>
<dbReference type="Pfam" id="PF00589">
    <property type="entry name" value="Phage_integrase"/>
    <property type="match status" value="1"/>
</dbReference>
<dbReference type="Gene3D" id="1.10.150.130">
    <property type="match status" value="1"/>
</dbReference>
<keyword evidence="2" id="KW-0238">DNA-binding</keyword>
<dbReference type="InterPro" id="IPR011010">
    <property type="entry name" value="DNA_brk_join_enz"/>
</dbReference>
<comment type="similarity">
    <text evidence="1">Belongs to the 'phage' integrase family.</text>
</comment>
<sequence>MATYNFELNCRPSQRGTYVVLFRITENKKHKRIKTSVELQSPNDWNPKKQEVRKSDPNFKVLNQTLKRIREQAEEAVQTLEEEGKGITSQNVAATMQAGKKVFSFITFAEGFAQKTLEAGDYRTYTKYITFLNKLKFFINNISPESIPSIPRNGKGLQEYIDKLRKDLLFNEITLSFLNKFKTYLQRIPNAKNNELTLHQNTINKQFDNFKSLYNKGLVELREDGLFLRENPFKDFECSTIESSKEKLTMEEIKALTSLELPENSLLWHTRNCFLFAFYCGGMRAGDLIQLRGNNIIDDNGIWRVRYRMDKTSTPKSIKLIPSAKAIIEKYINLNQRNSNYIFPLLDNEAPYAKATTWEEKEQLPYEIKTRLLQTVNGKNSLLNKYLNKLAAMAGIEKKISMHIARHSFANIAREKEANVYDISNVLGHSNIDITKGYLAKFDTRSEDETIDKIFESESINEDLLLKQLRAISPEKLKELLAKRDE</sequence>
<dbReference type="EMBL" id="CZBI01000005">
    <property type="protein sequence ID" value="CUQ30716.1"/>
    <property type="molecule type" value="Genomic_DNA"/>
</dbReference>
<dbReference type="GO" id="GO:0006310">
    <property type="term" value="P:DNA recombination"/>
    <property type="evidence" value="ECO:0007669"/>
    <property type="project" value="UniProtKB-KW"/>
</dbReference>
<name>A0A174VB56_BACT4</name>